<dbReference type="RefSeq" id="WP_197009039.1">
    <property type="nucleotide sequence ID" value="NZ_BAABES010000014.1"/>
</dbReference>
<dbReference type="InterPro" id="IPR037401">
    <property type="entry name" value="SnoaL-like"/>
</dbReference>
<gene>
    <name evidence="4" type="ORF">IW256_000091</name>
</gene>
<sequence length="151" mass="15553">MISRLSAVGVAVLLLAGCSGEATDSPAPASPPPSGSASPPAPPAVAGVQPAAQAYVDAVNREDLDALVAAFAPDGKVIDVSRTIAGRDAIRDWARNEVIGGRLRVLSIAERRTGGQKLLVHWAPAGSDGWRAHYDFTVSGNGIRTADLQYA</sequence>
<accession>A0A931DCC5</accession>
<dbReference type="PROSITE" id="PS51257">
    <property type="entry name" value="PROKAR_LIPOPROTEIN"/>
    <property type="match status" value="1"/>
</dbReference>
<keyword evidence="5" id="KW-1185">Reference proteome</keyword>
<dbReference type="InterPro" id="IPR032710">
    <property type="entry name" value="NTF2-like_dom_sf"/>
</dbReference>
<protein>
    <recommendedName>
        <fullName evidence="3">SnoaL-like domain-containing protein</fullName>
    </recommendedName>
</protein>
<feature type="compositionally biased region" description="Pro residues" evidence="1">
    <location>
        <begin position="28"/>
        <end position="43"/>
    </location>
</feature>
<feature type="domain" description="SnoaL-like" evidence="3">
    <location>
        <begin position="53"/>
        <end position="132"/>
    </location>
</feature>
<evidence type="ECO:0000313" key="5">
    <source>
        <dbReference type="Proteomes" id="UP000614047"/>
    </source>
</evidence>
<dbReference type="Proteomes" id="UP000614047">
    <property type="component" value="Unassembled WGS sequence"/>
</dbReference>
<organism evidence="4 5">
    <name type="scientific">Actinomadura viridis</name>
    <dbReference type="NCBI Taxonomy" id="58110"/>
    <lineage>
        <taxon>Bacteria</taxon>
        <taxon>Bacillati</taxon>
        <taxon>Actinomycetota</taxon>
        <taxon>Actinomycetes</taxon>
        <taxon>Streptosporangiales</taxon>
        <taxon>Thermomonosporaceae</taxon>
        <taxon>Actinomadura</taxon>
    </lineage>
</organism>
<dbReference type="Gene3D" id="3.10.450.50">
    <property type="match status" value="1"/>
</dbReference>
<feature type="signal peptide" evidence="2">
    <location>
        <begin position="1"/>
        <end position="22"/>
    </location>
</feature>
<name>A0A931DCC5_9ACTN</name>
<dbReference type="SUPFAM" id="SSF54427">
    <property type="entry name" value="NTF2-like"/>
    <property type="match status" value="1"/>
</dbReference>
<dbReference type="EMBL" id="JADOUA010000001">
    <property type="protein sequence ID" value="MBG6085978.1"/>
    <property type="molecule type" value="Genomic_DNA"/>
</dbReference>
<proteinExistence type="predicted"/>
<evidence type="ECO:0000313" key="4">
    <source>
        <dbReference type="EMBL" id="MBG6085978.1"/>
    </source>
</evidence>
<evidence type="ECO:0000256" key="2">
    <source>
        <dbReference type="SAM" id="SignalP"/>
    </source>
</evidence>
<dbReference type="AlphaFoldDB" id="A0A931DCC5"/>
<feature type="chain" id="PRO_5038701292" description="SnoaL-like domain-containing protein" evidence="2">
    <location>
        <begin position="23"/>
        <end position="151"/>
    </location>
</feature>
<feature type="region of interest" description="Disordered" evidence="1">
    <location>
        <begin position="22"/>
        <end position="46"/>
    </location>
</feature>
<evidence type="ECO:0000256" key="1">
    <source>
        <dbReference type="SAM" id="MobiDB-lite"/>
    </source>
</evidence>
<comment type="caution">
    <text evidence="4">The sequence shown here is derived from an EMBL/GenBank/DDBJ whole genome shotgun (WGS) entry which is preliminary data.</text>
</comment>
<evidence type="ECO:0000259" key="3">
    <source>
        <dbReference type="Pfam" id="PF12680"/>
    </source>
</evidence>
<keyword evidence="2" id="KW-0732">Signal</keyword>
<reference evidence="4" key="1">
    <citation type="submission" date="2020-11" db="EMBL/GenBank/DDBJ databases">
        <title>Sequencing the genomes of 1000 actinobacteria strains.</title>
        <authorList>
            <person name="Klenk H.-P."/>
        </authorList>
    </citation>
    <scope>NUCLEOTIDE SEQUENCE</scope>
    <source>
        <strain evidence="4">DSM 43175</strain>
    </source>
</reference>
<dbReference type="Pfam" id="PF12680">
    <property type="entry name" value="SnoaL_2"/>
    <property type="match status" value="1"/>
</dbReference>